<dbReference type="RefSeq" id="XP_001323470.1">
    <property type="nucleotide sequence ID" value="XM_001323435.1"/>
</dbReference>
<reference evidence="7" key="2">
    <citation type="journal article" date="2007" name="Science">
        <title>Draft genome sequence of the sexually transmitted pathogen Trichomonas vaginalis.</title>
        <authorList>
            <person name="Carlton J.M."/>
            <person name="Hirt R.P."/>
            <person name="Silva J.C."/>
            <person name="Delcher A.L."/>
            <person name="Schatz M."/>
            <person name="Zhao Q."/>
            <person name="Wortman J.R."/>
            <person name="Bidwell S.L."/>
            <person name="Alsmark U.C.M."/>
            <person name="Besteiro S."/>
            <person name="Sicheritz-Ponten T."/>
            <person name="Noel C.J."/>
            <person name="Dacks J.B."/>
            <person name="Foster P.G."/>
            <person name="Simillion C."/>
            <person name="Van de Peer Y."/>
            <person name="Miranda-Saavedra D."/>
            <person name="Barton G.J."/>
            <person name="Westrop G.D."/>
            <person name="Mueller S."/>
            <person name="Dessi D."/>
            <person name="Fiori P.L."/>
            <person name="Ren Q."/>
            <person name="Paulsen I."/>
            <person name="Zhang H."/>
            <person name="Bastida-Corcuera F.D."/>
            <person name="Simoes-Barbosa A."/>
            <person name="Brown M.T."/>
            <person name="Hayes R.D."/>
            <person name="Mukherjee M."/>
            <person name="Okumura C.Y."/>
            <person name="Schneider R."/>
            <person name="Smith A.J."/>
            <person name="Vanacova S."/>
            <person name="Villalvazo M."/>
            <person name="Haas B.J."/>
            <person name="Pertea M."/>
            <person name="Feldblyum T.V."/>
            <person name="Utterback T.R."/>
            <person name="Shu C.L."/>
            <person name="Osoegawa K."/>
            <person name="de Jong P.J."/>
            <person name="Hrdy I."/>
            <person name="Horvathova L."/>
            <person name="Zubacova Z."/>
            <person name="Dolezal P."/>
            <person name="Malik S.B."/>
            <person name="Logsdon J.M. Jr."/>
            <person name="Henze K."/>
            <person name="Gupta A."/>
            <person name="Wang C.C."/>
            <person name="Dunne R.L."/>
            <person name="Upcroft J.A."/>
            <person name="Upcroft P."/>
            <person name="White O."/>
            <person name="Salzberg S.L."/>
            <person name="Tang P."/>
            <person name="Chiu C.-H."/>
            <person name="Lee Y.-S."/>
            <person name="Embley T.M."/>
            <person name="Coombs G.H."/>
            <person name="Mottram J.C."/>
            <person name="Tachezy J."/>
            <person name="Fraser-Liggett C.M."/>
            <person name="Johnson P.J."/>
        </authorList>
    </citation>
    <scope>NUCLEOTIDE SEQUENCE [LARGE SCALE GENOMIC DNA]</scope>
    <source>
        <strain evidence="7">G3</strain>
    </source>
</reference>
<evidence type="ECO:0000256" key="1">
    <source>
        <dbReference type="ARBA" id="ARBA00022723"/>
    </source>
</evidence>
<evidence type="ECO:0000256" key="2">
    <source>
        <dbReference type="ARBA" id="ARBA00022833"/>
    </source>
</evidence>
<dbReference type="InParanoid" id="A2E821"/>
<dbReference type="AlphaFoldDB" id="A2E821"/>
<sequence length="663" mass="75715">MSNIPSFSEEFRYTEHLLRMQLNAPSLKISELSDFKLKPIITQFENFIKNHNPVNVVDAFIPVSEISQDVSNVSRYGIRVSPKDGFAFTLNDIKINKSGENVLYHAQIALGAVYNYQDMKAPLDSIQYISTPPTSENLPSGYDSLRIGNNKFVVFHQNQVKNLHLVKFTWDPKFEKVNPSRNVCDICGKPDAKLYCTNDHLKLCQKCDASQHKSQETKNHKREPLETSLSQNQKCPEHQDHPVQYYCNKCKLPVCVDCKVKGSHSNREFLKHKLTPIDEAFKNCVKEHQDESDFITKRRQILDNEIKNKDAELQQIAKNLKETEDEIMRMAMKAIHDARNQSNQSANLVKSAKLELIRKKNELERQKNLVKGAIDEGEPLYVLQTVKDDELYTNFVKENKDLPLKIEGIANLDVFGQIQVKPQAVPAKLNNSSLVQNREINEFDSDQNAEEDEEEIEDLPHISSLAKIAERKLKKFQEMNTKFDFVPFQDSQILTNDELRNRLYLCLPFKAVPEPHILFSSFIHGMTMKSLHENVDNVGITCVLIKFGKNIFGGFAGTKWTPDGNPKREKSSTFLFQLTKDAYIPYGGQKEDTFYTVSTENYISFGGEDLKISGKSLEECSSAIENSFGVGLKYGSKAAKEFLAGKHQFKPDAIEIWGFFFPN</sequence>
<dbReference type="STRING" id="5722.A2E821"/>
<gene>
    <name evidence="7" type="ORF">TVAG_127540</name>
</gene>
<dbReference type="SUPFAM" id="SSF57845">
    <property type="entry name" value="B-box zinc-binding domain"/>
    <property type="match status" value="1"/>
</dbReference>
<dbReference type="PANTHER" id="PTHR25462:SF229">
    <property type="entry name" value="TRANSCRIPTION INTERMEDIARY FACTOR 1-BETA"/>
    <property type="match status" value="1"/>
</dbReference>
<evidence type="ECO:0000259" key="6">
    <source>
        <dbReference type="PROSITE" id="PS51886"/>
    </source>
</evidence>
<dbReference type="InterPro" id="IPR047153">
    <property type="entry name" value="TRIM45/56/19-like"/>
</dbReference>
<dbReference type="SMART" id="SM00336">
    <property type="entry name" value="BBOX"/>
    <property type="match status" value="2"/>
</dbReference>
<dbReference type="PANTHER" id="PTHR25462">
    <property type="entry name" value="BONUS, ISOFORM C-RELATED"/>
    <property type="match status" value="1"/>
</dbReference>
<dbReference type="OrthoDB" id="5983325at2759"/>
<evidence type="ECO:0000256" key="4">
    <source>
        <dbReference type="SAM" id="Coils"/>
    </source>
</evidence>
<evidence type="ECO:0000256" key="3">
    <source>
        <dbReference type="PROSITE-ProRule" id="PRU00024"/>
    </source>
</evidence>
<keyword evidence="3" id="KW-0863">Zinc-finger</keyword>
<evidence type="ECO:0000259" key="5">
    <source>
        <dbReference type="PROSITE" id="PS50119"/>
    </source>
</evidence>
<feature type="coiled-coil region" evidence="4">
    <location>
        <begin position="299"/>
        <end position="376"/>
    </location>
</feature>
<dbReference type="VEuPathDB" id="TrichDB:TVAGG3_0212950"/>
<dbReference type="VEuPathDB" id="TrichDB:TVAG_127540"/>
<dbReference type="InterPro" id="IPR000315">
    <property type="entry name" value="Znf_B-box"/>
</dbReference>
<dbReference type="OMA" id="QINCKEH"/>
<dbReference type="PROSITE" id="PS50119">
    <property type="entry name" value="ZF_BBOX"/>
    <property type="match status" value="2"/>
</dbReference>
<reference evidence="7" key="1">
    <citation type="submission" date="2006-10" db="EMBL/GenBank/DDBJ databases">
        <authorList>
            <person name="Amadeo P."/>
            <person name="Zhao Q."/>
            <person name="Wortman J."/>
            <person name="Fraser-Liggett C."/>
            <person name="Carlton J."/>
        </authorList>
    </citation>
    <scope>NUCLEOTIDE SEQUENCE</scope>
    <source>
        <strain evidence="7">G3</strain>
    </source>
</reference>
<dbReference type="CDD" id="cd19756">
    <property type="entry name" value="Bbox2"/>
    <property type="match status" value="1"/>
</dbReference>
<feature type="domain" description="B box-type" evidence="5">
    <location>
        <begin position="179"/>
        <end position="225"/>
    </location>
</feature>
<proteinExistence type="predicted"/>
<dbReference type="KEGG" id="tva:4769199"/>
<dbReference type="CDD" id="cd19821">
    <property type="entry name" value="Bbox1_BBX-like"/>
    <property type="match status" value="1"/>
</dbReference>
<feature type="domain" description="TLDc" evidence="6">
    <location>
        <begin position="493"/>
        <end position="660"/>
    </location>
</feature>
<dbReference type="Gene3D" id="3.30.160.60">
    <property type="entry name" value="Classic Zinc Finger"/>
    <property type="match status" value="1"/>
</dbReference>
<dbReference type="Proteomes" id="UP000001542">
    <property type="component" value="Unassembled WGS sequence"/>
</dbReference>
<dbReference type="PROSITE" id="PS51886">
    <property type="entry name" value="TLDC"/>
    <property type="match status" value="1"/>
</dbReference>
<dbReference type="InterPro" id="IPR006571">
    <property type="entry name" value="TLDc_dom"/>
</dbReference>
<evidence type="ECO:0000313" key="7">
    <source>
        <dbReference type="EMBL" id="EAY11247.1"/>
    </source>
</evidence>
<feature type="domain" description="B box-type" evidence="5">
    <location>
        <begin position="230"/>
        <end position="277"/>
    </location>
</feature>
<protein>
    <submittedName>
        <fullName evidence="7">B-box zinc finger family protein</fullName>
    </submittedName>
</protein>
<keyword evidence="4" id="KW-0175">Coiled coil</keyword>
<dbReference type="Pfam" id="PF00643">
    <property type="entry name" value="zf-B_box"/>
    <property type="match status" value="2"/>
</dbReference>
<dbReference type="eggNOG" id="KOG2177">
    <property type="taxonomic scope" value="Eukaryota"/>
</dbReference>
<evidence type="ECO:0000313" key="8">
    <source>
        <dbReference type="Proteomes" id="UP000001542"/>
    </source>
</evidence>
<name>A2E821_TRIV3</name>
<organism evidence="7 8">
    <name type="scientific">Trichomonas vaginalis (strain ATCC PRA-98 / G3)</name>
    <dbReference type="NCBI Taxonomy" id="412133"/>
    <lineage>
        <taxon>Eukaryota</taxon>
        <taxon>Metamonada</taxon>
        <taxon>Parabasalia</taxon>
        <taxon>Trichomonadida</taxon>
        <taxon>Trichomonadidae</taxon>
        <taxon>Trichomonas</taxon>
    </lineage>
</organism>
<accession>A2E821</accession>
<dbReference type="EMBL" id="DS113323">
    <property type="protein sequence ID" value="EAY11247.1"/>
    <property type="molecule type" value="Genomic_DNA"/>
</dbReference>
<dbReference type="GO" id="GO:0008270">
    <property type="term" value="F:zinc ion binding"/>
    <property type="evidence" value="ECO:0007669"/>
    <property type="project" value="UniProtKB-KW"/>
</dbReference>
<keyword evidence="1" id="KW-0479">Metal-binding</keyword>
<dbReference type="InterPro" id="IPR049808">
    <property type="entry name" value="CONSTANS-like_Bbox1"/>
</dbReference>
<dbReference type="Pfam" id="PF07534">
    <property type="entry name" value="TLD"/>
    <property type="match status" value="1"/>
</dbReference>
<keyword evidence="8" id="KW-1185">Reference proteome</keyword>
<dbReference type="SMART" id="SM00584">
    <property type="entry name" value="TLDc"/>
    <property type="match status" value="1"/>
</dbReference>
<dbReference type="SMR" id="A2E821"/>
<keyword evidence="2" id="KW-0862">Zinc</keyword>